<comment type="caution">
    <text evidence="1">The sequence shown here is derived from an EMBL/GenBank/DDBJ whole genome shotgun (WGS) entry which is preliminary data.</text>
</comment>
<sequence>MHLSCLLSLWSREKGRQKRKVWKLTRGDQAGSLMVWYTFHDFAYIFNEASVSLQLDSPTQIKSPLPSSSDQNIRGEIKTSFYPECGKRLRHEIFKHSNKPLNHGGLKAYHNLRYFEVVNVPTTCEKPDLSLAGIDPFRSSSLDEKTAEDSRLHAKE</sequence>
<reference evidence="1" key="1">
    <citation type="submission" date="2023-06" db="EMBL/GenBank/DDBJ databases">
        <title>Male Hemibagrus guttatus genome.</title>
        <authorList>
            <person name="Bian C."/>
        </authorList>
    </citation>
    <scope>NUCLEOTIDE SEQUENCE</scope>
    <source>
        <strain evidence="1">Male_cb2023</strain>
        <tissue evidence="1">Muscle</tissue>
    </source>
</reference>
<dbReference type="AlphaFoldDB" id="A0AAE0QTR8"/>
<keyword evidence="2" id="KW-1185">Reference proteome</keyword>
<evidence type="ECO:0000313" key="2">
    <source>
        <dbReference type="Proteomes" id="UP001274896"/>
    </source>
</evidence>
<proteinExistence type="predicted"/>
<dbReference type="EMBL" id="JAUCMX010000011">
    <property type="protein sequence ID" value="KAK3531894.1"/>
    <property type="molecule type" value="Genomic_DNA"/>
</dbReference>
<name>A0AAE0QTR8_9TELE</name>
<protein>
    <submittedName>
        <fullName evidence="1">Uncharacterized protein</fullName>
    </submittedName>
</protein>
<dbReference type="Proteomes" id="UP001274896">
    <property type="component" value="Unassembled WGS sequence"/>
</dbReference>
<organism evidence="1 2">
    <name type="scientific">Hemibagrus guttatus</name>
    <dbReference type="NCBI Taxonomy" id="175788"/>
    <lineage>
        <taxon>Eukaryota</taxon>
        <taxon>Metazoa</taxon>
        <taxon>Chordata</taxon>
        <taxon>Craniata</taxon>
        <taxon>Vertebrata</taxon>
        <taxon>Euteleostomi</taxon>
        <taxon>Actinopterygii</taxon>
        <taxon>Neopterygii</taxon>
        <taxon>Teleostei</taxon>
        <taxon>Ostariophysi</taxon>
        <taxon>Siluriformes</taxon>
        <taxon>Bagridae</taxon>
        <taxon>Hemibagrus</taxon>
    </lineage>
</organism>
<gene>
    <name evidence="1" type="ORF">QTP70_034404</name>
</gene>
<evidence type="ECO:0000313" key="1">
    <source>
        <dbReference type="EMBL" id="KAK3531894.1"/>
    </source>
</evidence>
<accession>A0AAE0QTR8</accession>